<protein>
    <recommendedName>
        <fullName evidence="3">DUF4440 domain-containing protein</fullName>
    </recommendedName>
</protein>
<dbReference type="NCBIfam" id="TIGR02246">
    <property type="entry name" value="SgcJ/EcaC family oxidoreductase"/>
    <property type="match status" value="1"/>
</dbReference>
<evidence type="ECO:0008006" key="3">
    <source>
        <dbReference type="Google" id="ProtNLM"/>
    </source>
</evidence>
<dbReference type="AlphaFoldDB" id="A0A1I9YQT9"/>
<sequence length="158" mass="17006">MKPTTAGHQSNRPTLSTDKSSLREATDAVVRFVEELQAGWDQHDADLSNRHFAADIIWGSPFGASVDGYAELHPIHARLKRSATGGNASRFEIVSVRAPALGVAVAQVRRVALGPDGQTIEPSDDLTASFSEMALYVLVCRDGVWWVAAGQNTPIRPA</sequence>
<gene>
    <name evidence="2" type="ORF">BJG93_24805</name>
</gene>
<dbReference type="InterPro" id="IPR011944">
    <property type="entry name" value="Steroid_delta5-4_isomerase"/>
</dbReference>
<dbReference type="EMBL" id="CP017562">
    <property type="protein sequence ID" value="APA88563.1"/>
    <property type="molecule type" value="Genomic_DNA"/>
</dbReference>
<dbReference type="STRING" id="754502.BJG93_24805"/>
<organism evidence="2">
    <name type="scientific">Paraburkholderia sprentiae WSM5005</name>
    <dbReference type="NCBI Taxonomy" id="754502"/>
    <lineage>
        <taxon>Bacteria</taxon>
        <taxon>Pseudomonadati</taxon>
        <taxon>Pseudomonadota</taxon>
        <taxon>Betaproteobacteria</taxon>
        <taxon>Burkholderiales</taxon>
        <taxon>Burkholderiaceae</taxon>
        <taxon>Paraburkholderia</taxon>
    </lineage>
</organism>
<feature type="compositionally biased region" description="Polar residues" evidence="1">
    <location>
        <begin position="1"/>
        <end position="19"/>
    </location>
</feature>
<reference evidence="2" key="1">
    <citation type="submission" date="2016-09" db="EMBL/GenBank/DDBJ databases">
        <title>The Complete Genome of Burkholderia sprentiae wsm5005.</title>
        <authorList>
            <person name="De Meyer S."/>
            <person name="Wang P."/>
            <person name="Terpolilli J."/>
        </authorList>
    </citation>
    <scope>NUCLEOTIDE SEQUENCE [LARGE SCALE GENOMIC DNA]</scope>
    <source>
        <strain evidence="2">WSM5005</strain>
    </source>
</reference>
<dbReference type="InterPro" id="IPR032710">
    <property type="entry name" value="NTF2-like_dom_sf"/>
</dbReference>
<name>A0A1I9YQT9_9BURK</name>
<evidence type="ECO:0000313" key="2">
    <source>
        <dbReference type="EMBL" id="APA88563.1"/>
    </source>
</evidence>
<feature type="region of interest" description="Disordered" evidence="1">
    <location>
        <begin position="1"/>
        <end position="22"/>
    </location>
</feature>
<proteinExistence type="predicted"/>
<dbReference type="SUPFAM" id="SSF54427">
    <property type="entry name" value="NTF2-like"/>
    <property type="match status" value="1"/>
</dbReference>
<evidence type="ECO:0000256" key="1">
    <source>
        <dbReference type="SAM" id="MobiDB-lite"/>
    </source>
</evidence>
<dbReference type="Gene3D" id="3.10.450.50">
    <property type="match status" value="1"/>
</dbReference>
<accession>A0A1I9YQT9</accession>